<dbReference type="Gene3D" id="2.60.120.200">
    <property type="match status" value="1"/>
</dbReference>
<dbReference type="Pfam" id="PF10290">
    <property type="entry name" value="YJL171C_Tos1_N"/>
    <property type="match status" value="1"/>
</dbReference>
<keyword evidence="6" id="KW-0326">Glycosidase</keyword>
<keyword evidence="5" id="KW-0378">Hydrolase</keyword>
<evidence type="ECO:0000313" key="13">
    <source>
        <dbReference type="Proteomes" id="UP001172684"/>
    </source>
</evidence>
<comment type="caution">
    <text evidence="12">The sequence shown here is derived from an EMBL/GenBank/DDBJ whole genome shotgun (WGS) entry which is preliminary data.</text>
</comment>
<dbReference type="EC" id="3.2.1.39" evidence="3"/>
<organism evidence="12 13">
    <name type="scientific">Coniosporium apollinis</name>
    <dbReference type="NCBI Taxonomy" id="61459"/>
    <lineage>
        <taxon>Eukaryota</taxon>
        <taxon>Fungi</taxon>
        <taxon>Dikarya</taxon>
        <taxon>Ascomycota</taxon>
        <taxon>Pezizomycotina</taxon>
        <taxon>Dothideomycetes</taxon>
        <taxon>Dothideomycetes incertae sedis</taxon>
        <taxon>Coniosporium</taxon>
    </lineage>
</organism>
<evidence type="ECO:0000256" key="4">
    <source>
        <dbReference type="ARBA" id="ARBA00022729"/>
    </source>
</evidence>
<evidence type="ECO:0000256" key="9">
    <source>
        <dbReference type="SAM" id="SignalP"/>
    </source>
</evidence>
<evidence type="ECO:0000256" key="5">
    <source>
        <dbReference type="ARBA" id="ARBA00022801"/>
    </source>
</evidence>
<comment type="similarity">
    <text evidence="2">Belongs to the PGA52 family.</text>
</comment>
<evidence type="ECO:0000259" key="11">
    <source>
        <dbReference type="Pfam" id="PF10290"/>
    </source>
</evidence>
<keyword evidence="13" id="KW-1185">Reference proteome</keyword>
<evidence type="ECO:0000256" key="6">
    <source>
        <dbReference type="ARBA" id="ARBA00023295"/>
    </source>
</evidence>
<feature type="domain" description="Cell wall protein YJL171C/Tos1 C-terminal" evidence="10">
    <location>
        <begin position="229"/>
        <end position="449"/>
    </location>
</feature>
<dbReference type="Proteomes" id="UP001172684">
    <property type="component" value="Unassembled WGS sequence"/>
</dbReference>
<comment type="catalytic activity">
    <reaction evidence="1">
        <text>Hydrolysis of (1-&gt;3)-beta-D-glucosidic linkages in (1-&gt;3)-beta-D-glucans.</text>
        <dbReference type="EC" id="3.2.1.39"/>
    </reaction>
</comment>
<reference evidence="12" key="1">
    <citation type="submission" date="2022-10" db="EMBL/GenBank/DDBJ databases">
        <title>Culturing micro-colonial fungi from biological soil crusts in the Mojave desert and describing Neophaeococcomyces mojavensis, and introducing the new genera and species Taxawa tesnikishii.</title>
        <authorList>
            <person name="Kurbessoian T."/>
            <person name="Stajich J.E."/>
        </authorList>
    </citation>
    <scope>NUCLEOTIDE SEQUENCE</scope>
    <source>
        <strain evidence="12">TK_1</strain>
    </source>
</reference>
<accession>A0ABQ9P313</accession>
<feature type="compositionally biased region" description="Basic residues" evidence="8">
    <location>
        <begin position="111"/>
        <end position="131"/>
    </location>
</feature>
<dbReference type="InterPro" id="IPR018807">
    <property type="entry name" value="YJL171C/Tos1_N"/>
</dbReference>
<evidence type="ECO:0000313" key="12">
    <source>
        <dbReference type="EMBL" id="KAJ9669002.1"/>
    </source>
</evidence>
<keyword evidence="7" id="KW-0961">Cell wall biogenesis/degradation</keyword>
<evidence type="ECO:0000256" key="7">
    <source>
        <dbReference type="ARBA" id="ARBA00023316"/>
    </source>
</evidence>
<evidence type="ECO:0000256" key="1">
    <source>
        <dbReference type="ARBA" id="ARBA00000382"/>
    </source>
</evidence>
<sequence length="466" mass="49040">MRNVVAAGAVIAATLSGAAADLCASGSELIGGNWYCQAVQKITYQGVGGSGKYNKITKMDPVSGACSSTPFSYSGSLAPLNEELSLHFRGPLKLKQFAVYTPSSGSSTKPKMAKRSPHERRHAHGHQHFHQQHKETRELQEAAEAEKRAVGDWVTATINGEVVSWVNTFGSETPAAKAVVNDATTITKTVAEATATQTATVASEKAGASAPASSAAPSPKATAASVASGDWSQVAYYEASSGTAHGLTFLNNMGGQGSGTFDYVFGNSLSYAAADAKSGASSPQVLNDMTLPSNTEITIMSDKECSGDSCGYYRPDTVAYHGFGGSSKAFFLEFSMPDDGTSGWNMNMPAFWMLNAQIPRTLQYGKAECSCWTSGCAEFDVFEVLDSGNTRCKSTLHGNIKGGNSDYFKRPTSGTIKAAVVMHDDQIHIQILDNNVSFGGSMPSSTISDICANDSKVLTSIFALSS</sequence>
<feature type="domain" description="Cell wall protein YJL171C/Tos1 N-terminal" evidence="11">
    <location>
        <begin position="40"/>
        <end position="102"/>
    </location>
</feature>
<proteinExistence type="inferred from homology"/>
<feature type="region of interest" description="Disordered" evidence="8">
    <location>
        <begin position="101"/>
        <end position="136"/>
    </location>
</feature>
<dbReference type="InterPro" id="IPR018805">
    <property type="entry name" value="YJL171C/Tos1_C"/>
</dbReference>
<dbReference type="Pfam" id="PF10287">
    <property type="entry name" value="YJL171C_Tos1_C"/>
    <property type="match status" value="1"/>
</dbReference>
<gene>
    <name evidence="12" type="primary">TOS1</name>
    <name evidence="12" type="ORF">H2201_000828</name>
</gene>
<name>A0ABQ9P313_9PEZI</name>
<keyword evidence="4 9" id="KW-0732">Signal</keyword>
<evidence type="ECO:0000256" key="8">
    <source>
        <dbReference type="SAM" id="MobiDB-lite"/>
    </source>
</evidence>
<evidence type="ECO:0000259" key="10">
    <source>
        <dbReference type="Pfam" id="PF10287"/>
    </source>
</evidence>
<evidence type="ECO:0000256" key="2">
    <source>
        <dbReference type="ARBA" id="ARBA00006055"/>
    </source>
</evidence>
<dbReference type="EMBL" id="JAPDRL010000004">
    <property type="protein sequence ID" value="KAJ9669002.1"/>
    <property type="molecule type" value="Genomic_DNA"/>
</dbReference>
<feature type="signal peptide" evidence="9">
    <location>
        <begin position="1"/>
        <end position="20"/>
    </location>
</feature>
<dbReference type="PANTHER" id="PTHR31737:SF2">
    <property type="entry name" value="PROTEIN TOS1"/>
    <property type="match status" value="1"/>
</dbReference>
<feature type="chain" id="PRO_5045514564" description="glucan endo-1,3-beta-D-glucosidase" evidence="9">
    <location>
        <begin position="21"/>
        <end position="466"/>
    </location>
</feature>
<protein>
    <recommendedName>
        <fullName evidence="3">glucan endo-1,3-beta-D-glucosidase</fullName>
        <ecNumber evidence="3">3.2.1.39</ecNumber>
    </recommendedName>
</protein>
<evidence type="ECO:0000256" key="3">
    <source>
        <dbReference type="ARBA" id="ARBA00012780"/>
    </source>
</evidence>
<dbReference type="PANTHER" id="PTHR31737">
    <property type="entry name" value="PROTEIN TOS1"/>
    <property type="match status" value="1"/>
</dbReference>